<sequence length="300" mass="34722">EVYYRVSSRYLVLASPHFRRTLGQWNWGESIKNEKDGLYHIFAEDWDEEAFLIVLRAIHGLTRQVPKTTSLEMLAKIATILEYYELEQAEILEDRTTQWMQHVKDTCPIPESYCRDLMLWIYVSWAFNLTPEFEKSTATLIRHSHGWIQFQDLPLPPGIIALLKEKRRVALTKFFTELHDLPAQFRAAVYTCPFDSSQSFECGIFMFGSLTKELDTWDYTPQPEASYLGISIHKAYTKAMVGREAVWAPHSGHQTPKKKRSSFHPCNLSSRLVSARLILMSIRGLNLKEIKGHATPLRLA</sequence>
<dbReference type="EMBL" id="ML976668">
    <property type="protein sequence ID" value="KAF1976047.1"/>
    <property type="molecule type" value="Genomic_DNA"/>
</dbReference>
<dbReference type="AlphaFoldDB" id="A0A6A5VS14"/>
<evidence type="ECO:0008006" key="3">
    <source>
        <dbReference type="Google" id="ProtNLM"/>
    </source>
</evidence>
<name>A0A6A5VS14_9PLEO</name>
<evidence type="ECO:0000313" key="1">
    <source>
        <dbReference type="EMBL" id="KAF1976047.1"/>
    </source>
</evidence>
<accession>A0A6A5VS14</accession>
<keyword evidence="2" id="KW-1185">Reference proteome</keyword>
<dbReference type="OrthoDB" id="5326346at2759"/>
<gene>
    <name evidence="1" type="ORF">BU23DRAFT_457031</name>
</gene>
<reference evidence="1" key="1">
    <citation type="journal article" date="2020" name="Stud. Mycol.">
        <title>101 Dothideomycetes genomes: a test case for predicting lifestyles and emergence of pathogens.</title>
        <authorList>
            <person name="Haridas S."/>
            <person name="Albert R."/>
            <person name="Binder M."/>
            <person name="Bloem J."/>
            <person name="Labutti K."/>
            <person name="Salamov A."/>
            <person name="Andreopoulos B."/>
            <person name="Baker S."/>
            <person name="Barry K."/>
            <person name="Bills G."/>
            <person name="Bluhm B."/>
            <person name="Cannon C."/>
            <person name="Castanera R."/>
            <person name="Culley D."/>
            <person name="Daum C."/>
            <person name="Ezra D."/>
            <person name="Gonzalez J."/>
            <person name="Henrissat B."/>
            <person name="Kuo A."/>
            <person name="Liang C."/>
            <person name="Lipzen A."/>
            <person name="Lutzoni F."/>
            <person name="Magnuson J."/>
            <person name="Mondo S."/>
            <person name="Nolan M."/>
            <person name="Ohm R."/>
            <person name="Pangilinan J."/>
            <person name="Park H.-J."/>
            <person name="Ramirez L."/>
            <person name="Alfaro M."/>
            <person name="Sun H."/>
            <person name="Tritt A."/>
            <person name="Yoshinaga Y."/>
            <person name="Zwiers L.-H."/>
            <person name="Turgeon B."/>
            <person name="Goodwin S."/>
            <person name="Spatafora J."/>
            <person name="Crous P."/>
            <person name="Grigoriev I."/>
        </authorList>
    </citation>
    <scope>NUCLEOTIDE SEQUENCE</scope>
    <source>
        <strain evidence="1">CBS 107.79</strain>
    </source>
</reference>
<organism evidence="1 2">
    <name type="scientific">Bimuria novae-zelandiae CBS 107.79</name>
    <dbReference type="NCBI Taxonomy" id="1447943"/>
    <lineage>
        <taxon>Eukaryota</taxon>
        <taxon>Fungi</taxon>
        <taxon>Dikarya</taxon>
        <taxon>Ascomycota</taxon>
        <taxon>Pezizomycotina</taxon>
        <taxon>Dothideomycetes</taxon>
        <taxon>Pleosporomycetidae</taxon>
        <taxon>Pleosporales</taxon>
        <taxon>Massarineae</taxon>
        <taxon>Didymosphaeriaceae</taxon>
        <taxon>Bimuria</taxon>
    </lineage>
</organism>
<dbReference type="Proteomes" id="UP000800036">
    <property type="component" value="Unassembled WGS sequence"/>
</dbReference>
<proteinExistence type="predicted"/>
<feature type="non-terminal residue" evidence="1">
    <location>
        <position position="1"/>
    </location>
</feature>
<protein>
    <recommendedName>
        <fullName evidence="3">BTB domain-containing protein</fullName>
    </recommendedName>
</protein>
<evidence type="ECO:0000313" key="2">
    <source>
        <dbReference type="Proteomes" id="UP000800036"/>
    </source>
</evidence>